<comment type="caution">
    <text evidence="2">The sequence shown here is derived from an EMBL/GenBank/DDBJ whole genome shotgun (WGS) entry which is preliminary data.</text>
</comment>
<accession>A0A8J3X2L2</accession>
<dbReference type="GO" id="GO:0043683">
    <property type="term" value="P:type IV pilus assembly"/>
    <property type="evidence" value="ECO:0007669"/>
    <property type="project" value="InterPro"/>
</dbReference>
<dbReference type="PANTHER" id="PTHR39555:SF1">
    <property type="entry name" value="TYPE IV PILUS INNER MEMBRANE COMPONENT PILO"/>
    <property type="match status" value="1"/>
</dbReference>
<dbReference type="RefSeq" id="WP_168117049.1">
    <property type="nucleotide sequence ID" value="NZ_BOON01000039.1"/>
</dbReference>
<organism evidence="2 3">
    <name type="scientific">Planosporangium mesophilum</name>
    <dbReference type="NCBI Taxonomy" id="689768"/>
    <lineage>
        <taxon>Bacteria</taxon>
        <taxon>Bacillati</taxon>
        <taxon>Actinomycetota</taxon>
        <taxon>Actinomycetes</taxon>
        <taxon>Micromonosporales</taxon>
        <taxon>Micromonosporaceae</taxon>
        <taxon>Planosporangium</taxon>
    </lineage>
</organism>
<keyword evidence="1" id="KW-0812">Transmembrane</keyword>
<dbReference type="AlphaFoldDB" id="A0A8J3X2L2"/>
<evidence type="ECO:0000313" key="3">
    <source>
        <dbReference type="Proteomes" id="UP000599074"/>
    </source>
</evidence>
<keyword evidence="1" id="KW-0472">Membrane</keyword>
<sequence>MRTRSVNRLWALGGVLCAVALLAMGWFFLISPQYARTAGLQDETATAQTRAAVLQRRLSELRKQNDDLPQYRARLETDRAALPTESDLPDFLRGVQSAGDGTGVSVKLLSVGAATQLTAANTKVYSLPVTLTVTGAVANVERFLTQLQQEQRRAVLIGNANLAAKDQGGAVELGLSLQIFVAPPAGG</sequence>
<dbReference type="Gene3D" id="3.30.70.60">
    <property type="match status" value="1"/>
</dbReference>
<proteinExistence type="predicted"/>
<feature type="transmembrane region" description="Helical" evidence="1">
    <location>
        <begin position="9"/>
        <end position="29"/>
    </location>
</feature>
<reference evidence="2" key="1">
    <citation type="submission" date="2021-01" db="EMBL/GenBank/DDBJ databases">
        <title>Whole genome shotgun sequence of Planosporangium mesophilum NBRC 109066.</title>
        <authorList>
            <person name="Komaki H."/>
            <person name="Tamura T."/>
        </authorList>
    </citation>
    <scope>NUCLEOTIDE SEQUENCE</scope>
    <source>
        <strain evidence="2">NBRC 109066</strain>
    </source>
</reference>
<dbReference type="EMBL" id="BOON01000039">
    <property type="protein sequence ID" value="GII24529.1"/>
    <property type="molecule type" value="Genomic_DNA"/>
</dbReference>
<dbReference type="Proteomes" id="UP000599074">
    <property type="component" value="Unassembled WGS sequence"/>
</dbReference>
<keyword evidence="1" id="KW-1133">Transmembrane helix</keyword>
<evidence type="ECO:0008006" key="4">
    <source>
        <dbReference type="Google" id="ProtNLM"/>
    </source>
</evidence>
<protein>
    <recommendedName>
        <fullName evidence="4">Type 4a pilus biogenesis protein PilO</fullName>
    </recommendedName>
</protein>
<dbReference type="Pfam" id="PF04350">
    <property type="entry name" value="PilO"/>
    <property type="match status" value="1"/>
</dbReference>
<keyword evidence="3" id="KW-1185">Reference proteome</keyword>
<dbReference type="InterPro" id="IPR014717">
    <property type="entry name" value="Transl_elong_EF1B/ribsomal_bS6"/>
</dbReference>
<dbReference type="PANTHER" id="PTHR39555">
    <property type="entry name" value="FIMBRIAL ASSEMBLY PROTEIN PILO-LIKE PROTEIN-RELATED"/>
    <property type="match status" value="1"/>
</dbReference>
<dbReference type="InterPro" id="IPR007445">
    <property type="entry name" value="PilO"/>
</dbReference>
<dbReference type="GO" id="GO:0043107">
    <property type="term" value="P:type IV pilus-dependent motility"/>
    <property type="evidence" value="ECO:0007669"/>
    <property type="project" value="InterPro"/>
</dbReference>
<evidence type="ECO:0000256" key="1">
    <source>
        <dbReference type="SAM" id="Phobius"/>
    </source>
</evidence>
<gene>
    <name evidence="2" type="ORF">Pme01_41260</name>
</gene>
<evidence type="ECO:0000313" key="2">
    <source>
        <dbReference type="EMBL" id="GII24529.1"/>
    </source>
</evidence>
<name>A0A8J3X2L2_9ACTN</name>